<keyword evidence="8 22" id="KW-0732">Signal</keyword>
<proteinExistence type="predicted"/>
<keyword evidence="12" id="KW-0339">Growth factor</keyword>
<keyword evidence="7 21" id="KW-0812">Transmembrane</keyword>
<dbReference type="PANTHER" id="PTHR10058:SF0">
    <property type="entry name" value="MACROPHAGE COLONY-STIMULATING FACTOR 1"/>
    <property type="match status" value="1"/>
</dbReference>
<accession>A0A6G1AXG4</accession>
<feature type="compositionally biased region" description="Basic and acidic residues" evidence="20">
    <location>
        <begin position="427"/>
        <end position="451"/>
    </location>
</feature>
<dbReference type="GO" id="GO:0030225">
    <property type="term" value="P:macrophage differentiation"/>
    <property type="evidence" value="ECO:0007669"/>
    <property type="project" value="UniProtKB-ARBA"/>
</dbReference>
<evidence type="ECO:0000256" key="9">
    <source>
        <dbReference type="ARBA" id="ARBA00022859"/>
    </source>
</evidence>
<organism evidence="23 24">
    <name type="scientific">Crocuta crocuta</name>
    <name type="common">Spotted hyena</name>
    <dbReference type="NCBI Taxonomy" id="9678"/>
    <lineage>
        <taxon>Eukaryota</taxon>
        <taxon>Metazoa</taxon>
        <taxon>Chordata</taxon>
        <taxon>Craniata</taxon>
        <taxon>Vertebrata</taxon>
        <taxon>Euteleostomi</taxon>
        <taxon>Mammalia</taxon>
        <taxon>Eutheria</taxon>
        <taxon>Laurasiatheria</taxon>
        <taxon>Carnivora</taxon>
        <taxon>Feliformia</taxon>
        <taxon>Hyaenidae</taxon>
        <taxon>Crocuta</taxon>
    </lineage>
</organism>
<keyword evidence="16" id="KW-0395">Inflammatory response</keyword>
<evidence type="ECO:0000256" key="4">
    <source>
        <dbReference type="ARBA" id="ARBA00022514"/>
    </source>
</evidence>
<feature type="chain" id="PRO_5026173847" description="Macrophage colony-stimulating factor 1" evidence="22">
    <location>
        <begin position="17"/>
        <end position="514"/>
    </location>
</feature>
<feature type="compositionally biased region" description="Basic and acidic residues" evidence="20">
    <location>
        <begin position="370"/>
        <end position="386"/>
    </location>
</feature>
<comment type="subcellular location">
    <subcellularLocation>
        <location evidence="2">Cell membrane</location>
        <topology evidence="2">Single-pass type I membrane protein</topology>
    </subcellularLocation>
    <subcellularLocation>
        <location evidence="1">Secreted</location>
        <location evidence="1">Extracellular space</location>
    </subcellularLocation>
</comment>
<dbReference type="Pfam" id="PF05337">
    <property type="entry name" value="CSF-1"/>
    <property type="match status" value="1"/>
</dbReference>
<keyword evidence="6" id="KW-0399">Innate immunity</keyword>
<evidence type="ECO:0000256" key="15">
    <source>
        <dbReference type="ARBA" id="ARBA00023180"/>
    </source>
</evidence>
<dbReference type="InterPro" id="IPR008001">
    <property type="entry name" value="MCSF-1"/>
</dbReference>
<evidence type="ECO:0000256" key="18">
    <source>
        <dbReference type="ARBA" id="ARBA00074392"/>
    </source>
</evidence>
<feature type="transmembrane region" description="Helical" evidence="21">
    <location>
        <begin position="481"/>
        <end position="503"/>
    </location>
</feature>
<evidence type="ECO:0000256" key="3">
    <source>
        <dbReference type="ARBA" id="ARBA00022475"/>
    </source>
</evidence>
<evidence type="ECO:0000256" key="1">
    <source>
        <dbReference type="ARBA" id="ARBA00004239"/>
    </source>
</evidence>
<sequence>SRLLLLVCLLVSRGVTEEVSEHCSHMIGNGHLQFLQQLIDSQMETSCRIAFEFVDQEQLKDPVCYLKKAFLLVQDIMEDTMRFKDNTPNANVIVKLQELSLRLRSCFTKDYEEQDKACVRTFYETPLQLLEKIKNVFNETKNLLKKDWNIFSKNCNNSFAECASQDVVTKPDCNCLYPKATPSSDLASVSPQQPLAPSMAPMAGLTWADSEGTEGSSLLPSELPLRTVDLDPGTAKQRPPRSTCQSFDSPEPTGVEASPIGDSPQPQPSVGAPVPGTEDTLDSVLGTNWTPEEASGEASEGPVPQGAALSPSRLGGGSTQAKTTARPSDLLSASFPLSHAARSQQPEDTTGMPPPKVGPARPTGQAQSHTPEKTDGPSAPPRDHQEPGSARTPSRPPRSLGSPSALSAQPSPPGRHSWDPVPPLGELEGRRSTRDRRSPPELEGRASEGRRPSARFNSVPLTDTGHDRQQEGPSDPQPPGFVFRLLVPSIILVLLAVGGLLFYRRRRRVRRAPE</sequence>
<keyword evidence="3" id="KW-1003">Cell membrane</keyword>
<evidence type="ECO:0000256" key="20">
    <source>
        <dbReference type="SAM" id="MobiDB-lite"/>
    </source>
</evidence>
<dbReference type="EMBL" id="VOAJ01003321">
    <property type="protein sequence ID" value="KAF0879983.1"/>
    <property type="molecule type" value="Genomic_DNA"/>
</dbReference>
<evidence type="ECO:0000313" key="23">
    <source>
        <dbReference type="EMBL" id="KAF0879983.1"/>
    </source>
</evidence>
<reference evidence="23 24" key="1">
    <citation type="submission" date="2019-11" db="EMBL/GenBank/DDBJ databases">
        <authorList>
            <person name="Yang C."/>
            <person name="Li F."/>
        </authorList>
    </citation>
    <scope>NUCLEOTIDE SEQUENCE [LARGE SCALE GENOMIC DNA]</scope>
    <source>
        <strain evidence="23">KB4526</strain>
        <tissue evidence="23">Muscle</tissue>
    </source>
</reference>
<evidence type="ECO:0000256" key="6">
    <source>
        <dbReference type="ARBA" id="ARBA00022588"/>
    </source>
</evidence>
<dbReference type="GO" id="GO:0006954">
    <property type="term" value="P:inflammatory response"/>
    <property type="evidence" value="ECO:0007669"/>
    <property type="project" value="UniProtKB-KW"/>
</dbReference>
<name>A0A6G1AXG4_CROCR</name>
<evidence type="ECO:0000256" key="12">
    <source>
        <dbReference type="ARBA" id="ARBA00023030"/>
    </source>
</evidence>
<evidence type="ECO:0000256" key="19">
    <source>
        <dbReference type="ARBA" id="ARBA00075266"/>
    </source>
</evidence>
<feature type="compositionally biased region" description="Low complexity" evidence="20">
    <location>
        <begin position="397"/>
        <end position="409"/>
    </location>
</feature>
<feature type="signal peptide" evidence="22">
    <location>
        <begin position="1"/>
        <end position="16"/>
    </location>
</feature>
<keyword evidence="15" id="KW-0325">Glycoprotein</keyword>
<keyword evidence="14" id="KW-1015">Disulfide bond</keyword>
<gene>
    <name evidence="23" type="primary">Csf1</name>
    <name evidence="23" type="ORF">FOF47_R02834</name>
</gene>
<keyword evidence="10" id="KW-0654">Proteoglycan</keyword>
<dbReference type="FunFam" id="1.20.1250.10:FF:000010">
    <property type="entry name" value="Macrophage colony-stimulating factor 1"/>
    <property type="match status" value="1"/>
</dbReference>
<dbReference type="Proteomes" id="UP000475037">
    <property type="component" value="Unassembled WGS sequence"/>
</dbReference>
<dbReference type="GO" id="GO:0008083">
    <property type="term" value="F:growth factor activity"/>
    <property type="evidence" value="ECO:0007669"/>
    <property type="project" value="UniProtKB-KW"/>
</dbReference>
<evidence type="ECO:0000256" key="5">
    <source>
        <dbReference type="ARBA" id="ARBA00022525"/>
    </source>
</evidence>
<feature type="compositionally biased region" description="Low complexity" evidence="20">
    <location>
        <begin position="213"/>
        <end position="225"/>
    </location>
</feature>
<feature type="region of interest" description="Disordered" evidence="20">
    <location>
        <begin position="206"/>
        <end position="477"/>
    </location>
</feature>
<dbReference type="InterPro" id="IPR009079">
    <property type="entry name" value="4_helix_cytokine-like_core"/>
</dbReference>
<dbReference type="AlphaFoldDB" id="A0A6G1AXG4"/>
<evidence type="ECO:0000256" key="14">
    <source>
        <dbReference type="ARBA" id="ARBA00023157"/>
    </source>
</evidence>
<dbReference type="GO" id="GO:0045651">
    <property type="term" value="P:positive regulation of macrophage differentiation"/>
    <property type="evidence" value="ECO:0007669"/>
    <property type="project" value="TreeGrafter"/>
</dbReference>
<evidence type="ECO:0000256" key="10">
    <source>
        <dbReference type="ARBA" id="ARBA00022974"/>
    </source>
</evidence>
<keyword evidence="9" id="KW-0391">Immunity</keyword>
<comment type="function">
    <text evidence="17">Cytokine that plays an essential role in the regulation of survival, proliferation and differentiation of hematopoietic precursor cells, especially mononuclear phagocytes, such as macrophages and monocytes. Promotes the release of pro-inflammatory chemokines, and thereby plays an important role in innate immunity and in inflammatory processes. Plays an important role in the regulation of osteoclast proliferation and differentiation, the regulation of bone resorption, and is required for normal bone development. Required for normal male and female fertility. Promotes reorganization of the actin cytoskeleton, regulates formation of membrane ruffles, cell adhesion and cell migration. Plays a role in lipoprotein clearance.</text>
</comment>
<dbReference type="GO" id="GO:0045087">
    <property type="term" value="P:innate immune response"/>
    <property type="evidence" value="ECO:0007669"/>
    <property type="project" value="UniProtKB-KW"/>
</dbReference>
<evidence type="ECO:0000313" key="24">
    <source>
        <dbReference type="Proteomes" id="UP000475037"/>
    </source>
</evidence>
<dbReference type="GO" id="GO:0005886">
    <property type="term" value="C:plasma membrane"/>
    <property type="evidence" value="ECO:0007669"/>
    <property type="project" value="UniProtKB-SubCell"/>
</dbReference>
<keyword evidence="24" id="KW-1185">Reference proteome</keyword>
<evidence type="ECO:0000256" key="21">
    <source>
        <dbReference type="SAM" id="Phobius"/>
    </source>
</evidence>
<feature type="non-terminal residue" evidence="23">
    <location>
        <position position="1"/>
    </location>
</feature>
<dbReference type="Gene3D" id="1.20.1250.10">
    <property type="match status" value="1"/>
</dbReference>
<comment type="caution">
    <text evidence="23">The sequence shown here is derived from an EMBL/GenBank/DDBJ whole genome shotgun (WGS) entry which is preliminary data.</text>
</comment>
<dbReference type="GO" id="GO:0042802">
    <property type="term" value="F:identical protein binding"/>
    <property type="evidence" value="ECO:0007669"/>
    <property type="project" value="UniProtKB-ARBA"/>
</dbReference>
<keyword evidence="11 21" id="KW-1133">Transmembrane helix</keyword>
<evidence type="ECO:0000256" key="7">
    <source>
        <dbReference type="ARBA" id="ARBA00022692"/>
    </source>
</evidence>
<evidence type="ECO:0000256" key="16">
    <source>
        <dbReference type="ARBA" id="ARBA00023198"/>
    </source>
</evidence>
<protein>
    <recommendedName>
        <fullName evidence="18">Macrophage colony-stimulating factor 1</fullName>
    </recommendedName>
    <alternativeName>
        <fullName evidence="19">Proteoglycan macrophage colony-stimulating factor</fullName>
    </alternativeName>
</protein>
<evidence type="ECO:0000256" key="22">
    <source>
        <dbReference type="SAM" id="SignalP"/>
    </source>
</evidence>
<keyword evidence="4" id="KW-0202">Cytokine</keyword>
<evidence type="ECO:0000256" key="8">
    <source>
        <dbReference type="ARBA" id="ARBA00022729"/>
    </source>
</evidence>
<keyword evidence="13 21" id="KW-0472">Membrane</keyword>
<dbReference type="SUPFAM" id="SSF47266">
    <property type="entry name" value="4-helical cytokines"/>
    <property type="match status" value="1"/>
</dbReference>
<dbReference type="GO" id="GO:0005615">
    <property type="term" value="C:extracellular space"/>
    <property type="evidence" value="ECO:0007669"/>
    <property type="project" value="UniProtKB-KW"/>
</dbReference>
<feature type="non-terminal residue" evidence="23">
    <location>
        <position position="514"/>
    </location>
</feature>
<evidence type="ECO:0000256" key="11">
    <source>
        <dbReference type="ARBA" id="ARBA00022989"/>
    </source>
</evidence>
<dbReference type="PANTHER" id="PTHR10058">
    <property type="entry name" value="MACROPHAGE COLONY STIMULATING FACTOR"/>
    <property type="match status" value="1"/>
</dbReference>
<evidence type="ECO:0000256" key="2">
    <source>
        <dbReference type="ARBA" id="ARBA00004251"/>
    </source>
</evidence>
<keyword evidence="5" id="KW-0964">Secreted</keyword>
<evidence type="ECO:0000256" key="13">
    <source>
        <dbReference type="ARBA" id="ARBA00023136"/>
    </source>
</evidence>
<dbReference type="GO" id="GO:0002687">
    <property type="term" value="P:positive regulation of leukocyte migration"/>
    <property type="evidence" value="ECO:0007669"/>
    <property type="project" value="UniProtKB-ARBA"/>
</dbReference>
<dbReference type="GO" id="GO:0005125">
    <property type="term" value="F:cytokine activity"/>
    <property type="evidence" value="ECO:0007669"/>
    <property type="project" value="UniProtKB-KW"/>
</dbReference>
<dbReference type="GO" id="GO:0030316">
    <property type="term" value="P:osteoclast differentiation"/>
    <property type="evidence" value="ECO:0007669"/>
    <property type="project" value="UniProtKB-ARBA"/>
</dbReference>
<evidence type="ECO:0000256" key="17">
    <source>
        <dbReference type="ARBA" id="ARBA00059895"/>
    </source>
</evidence>